<dbReference type="SUPFAM" id="SSF56300">
    <property type="entry name" value="Metallo-dependent phosphatases"/>
    <property type="match status" value="1"/>
</dbReference>
<keyword evidence="7" id="KW-0233">DNA recombination</keyword>
<evidence type="ECO:0000256" key="2">
    <source>
        <dbReference type="ARBA" id="ARBA00011322"/>
    </source>
</evidence>
<dbReference type="InterPro" id="IPR029052">
    <property type="entry name" value="Metallo-depent_PP-like"/>
</dbReference>
<dbReference type="Pfam" id="PF00149">
    <property type="entry name" value="Metallophos"/>
    <property type="match status" value="1"/>
</dbReference>
<dbReference type="GO" id="GO:0006260">
    <property type="term" value="P:DNA replication"/>
    <property type="evidence" value="ECO:0007669"/>
    <property type="project" value="UniProtKB-KW"/>
</dbReference>
<dbReference type="CDD" id="cd00840">
    <property type="entry name" value="MPP_Mre11_N"/>
    <property type="match status" value="1"/>
</dbReference>
<evidence type="ECO:0000256" key="1">
    <source>
        <dbReference type="ARBA" id="ARBA00010555"/>
    </source>
</evidence>
<keyword evidence="5 7" id="KW-0378">Hydrolase</keyword>
<evidence type="ECO:0000313" key="11">
    <source>
        <dbReference type="Proteomes" id="UP000196240"/>
    </source>
</evidence>
<evidence type="ECO:0000259" key="8">
    <source>
        <dbReference type="Pfam" id="PF00149"/>
    </source>
</evidence>
<keyword evidence="7" id="KW-0235">DNA replication</keyword>
<dbReference type="Pfam" id="PF12320">
    <property type="entry name" value="SbcD_C"/>
    <property type="match status" value="1"/>
</dbReference>
<proteinExistence type="inferred from homology"/>
<dbReference type="RefSeq" id="WP_087014364.1">
    <property type="nucleotide sequence ID" value="NZ_FUUY01000012.1"/>
</dbReference>
<dbReference type="PANTHER" id="PTHR30337">
    <property type="entry name" value="COMPONENT OF ATP-DEPENDENT DSDNA EXONUCLEASE"/>
    <property type="match status" value="1"/>
</dbReference>
<dbReference type="InterPro" id="IPR026843">
    <property type="entry name" value="SbcD_C"/>
</dbReference>
<feature type="domain" description="Calcineurin-like phosphoesterase" evidence="8">
    <location>
        <begin position="4"/>
        <end position="234"/>
    </location>
</feature>
<evidence type="ECO:0000256" key="5">
    <source>
        <dbReference type="ARBA" id="ARBA00022801"/>
    </source>
</evidence>
<keyword evidence="4 7" id="KW-0540">Nuclease</keyword>
<dbReference type="InterPro" id="IPR004843">
    <property type="entry name" value="Calcineurin-like_PHP"/>
</dbReference>
<keyword evidence="6 7" id="KW-0269">Exonuclease</keyword>
<accession>A0A1R7QGD1</accession>
<dbReference type="InterPro" id="IPR050535">
    <property type="entry name" value="DNA_Repair-Maintenance_Comp"/>
</dbReference>
<evidence type="ECO:0000256" key="6">
    <source>
        <dbReference type="ARBA" id="ARBA00022839"/>
    </source>
</evidence>
<dbReference type="AlphaFoldDB" id="A0A1R7QGD1"/>
<dbReference type="InterPro" id="IPR004593">
    <property type="entry name" value="SbcD"/>
</dbReference>
<reference evidence="10 11" key="1">
    <citation type="submission" date="2017-02" db="EMBL/GenBank/DDBJ databases">
        <authorList>
            <person name="Peterson S.W."/>
        </authorList>
    </citation>
    <scope>NUCLEOTIDE SEQUENCE [LARGE SCALE GENOMIC DNA]</scope>
    <source>
        <strain evidence="10">C6</strain>
    </source>
</reference>
<dbReference type="PANTHER" id="PTHR30337:SF0">
    <property type="entry name" value="NUCLEASE SBCCD SUBUNIT D"/>
    <property type="match status" value="1"/>
</dbReference>
<dbReference type="Gene3D" id="3.60.21.10">
    <property type="match status" value="1"/>
</dbReference>
<dbReference type="NCBIfam" id="TIGR00619">
    <property type="entry name" value="sbcd"/>
    <property type="match status" value="1"/>
</dbReference>
<dbReference type="GO" id="GO:0008408">
    <property type="term" value="F:3'-5' exonuclease activity"/>
    <property type="evidence" value="ECO:0007669"/>
    <property type="project" value="InterPro"/>
</dbReference>
<organism evidence="10 11">
    <name type="scientific">Acinetobacter johnsonii</name>
    <dbReference type="NCBI Taxonomy" id="40214"/>
    <lineage>
        <taxon>Bacteria</taxon>
        <taxon>Pseudomonadati</taxon>
        <taxon>Pseudomonadota</taxon>
        <taxon>Gammaproteobacteria</taxon>
        <taxon>Moraxellales</taxon>
        <taxon>Moraxellaceae</taxon>
        <taxon>Acinetobacter</taxon>
    </lineage>
</organism>
<evidence type="ECO:0000256" key="3">
    <source>
        <dbReference type="ARBA" id="ARBA00013365"/>
    </source>
</evidence>
<comment type="similarity">
    <text evidence="1 7">Belongs to the SbcD family.</text>
</comment>
<feature type="domain" description="Nuclease SbcCD subunit D C-terminal" evidence="9">
    <location>
        <begin position="289"/>
        <end position="388"/>
    </location>
</feature>
<name>A0A1R7QGD1_ACIJO</name>
<dbReference type="GO" id="GO:0006310">
    <property type="term" value="P:DNA recombination"/>
    <property type="evidence" value="ECO:0007669"/>
    <property type="project" value="UniProtKB-KW"/>
</dbReference>
<dbReference type="Proteomes" id="UP000196240">
    <property type="component" value="Unassembled WGS sequence"/>
</dbReference>
<sequence>MAVRFFHTSDWHLGQFFYNHSRQYEHEQFLAWLLEQISARQPHALLIAGDIFDVINPASSAQKQLYQFLADAHARAPHMQTLMIAGNHDSGYRIEQVEPLLAKYNAKAVGVIHKNSQQQIDLEHLLVPILDEQQNTVAWCLSLPFLRPAEITGFNEHTTNSQNAIAYLHQQLISEAKARKTADQALILMSHAHMQGGETSDSERPIVIGNEEALSTTLFDEIIDYVALGHLHKPQKVGEEHIRYSGSPIPLSFSEINYKHQVVEVTLDPTQNDFSRFQLNVLAIPRSIQLHKIRGELNEVLEKLQALPQGAIPEIDQREYVDIEYHTTVPPQPNLRQQFEEALPKDRYRLVRISRQYLATEQDPNAPAKVSLEPPTPEKLFQQIWEKQGYHNDAEVLNDFMSLMREAERSLADEHEA</sequence>
<comment type="function">
    <text evidence="7">SbcCD cleaves DNA hairpin structures. These structures can inhibit DNA replication and are intermediates in certain DNA recombination reactions. The complex acts as a 3'-&gt;5' double strand exonuclease that can open hairpins. It also has a 5' single-strand endonuclease activity.</text>
</comment>
<gene>
    <name evidence="7 10" type="primary">sbcD</name>
    <name evidence="10" type="ORF">ACNJC6_02979</name>
</gene>
<evidence type="ECO:0000256" key="7">
    <source>
        <dbReference type="RuleBase" id="RU363069"/>
    </source>
</evidence>
<evidence type="ECO:0000259" key="9">
    <source>
        <dbReference type="Pfam" id="PF12320"/>
    </source>
</evidence>
<protein>
    <recommendedName>
        <fullName evidence="3 7">Nuclease SbcCD subunit D</fullName>
    </recommendedName>
</protein>
<dbReference type="EMBL" id="FUUY01000012">
    <property type="protein sequence ID" value="SJX23320.1"/>
    <property type="molecule type" value="Genomic_DNA"/>
</dbReference>
<evidence type="ECO:0000256" key="4">
    <source>
        <dbReference type="ARBA" id="ARBA00022722"/>
    </source>
</evidence>
<dbReference type="InterPro" id="IPR041796">
    <property type="entry name" value="Mre11_N"/>
</dbReference>
<keyword evidence="7" id="KW-0255">Endonuclease</keyword>
<dbReference type="GO" id="GO:0004519">
    <property type="term" value="F:endonuclease activity"/>
    <property type="evidence" value="ECO:0007669"/>
    <property type="project" value="UniProtKB-KW"/>
</dbReference>
<evidence type="ECO:0000313" key="10">
    <source>
        <dbReference type="EMBL" id="SJX23320.1"/>
    </source>
</evidence>
<comment type="subunit">
    <text evidence="2 7">Heterodimer of SbcC and SbcD.</text>
</comment>